<evidence type="ECO:0000256" key="2">
    <source>
        <dbReference type="ARBA" id="ARBA00012247"/>
    </source>
</evidence>
<dbReference type="RefSeq" id="WP_245725109.1">
    <property type="nucleotide sequence ID" value="NZ_FNOY01000018.1"/>
</dbReference>
<evidence type="ECO:0000256" key="7">
    <source>
        <dbReference type="SAM" id="SignalP"/>
    </source>
</evidence>
<dbReference type="PROSITE" id="PS51704">
    <property type="entry name" value="GP_PDE"/>
    <property type="match status" value="1"/>
</dbReference>
<evidence type="ECO:0000256" key="1">
    <source>
        <dbReference type="ARBA" id="ARBA00007277"/>
    </source>
</evidence>
<evidence type="ECO:0000256" key="4">
    <source>
        <dbReference type="ARBA" id="ARBA00022798"/>
    </source>
</evidence>
<evidence type="ECO:0000313" key="9">
    <source>
        <dbReference type="EMBL" id="SDY10289.1"/>
    </source>
</evidence>
<dbReference type="Gene3D" id="3.20.20.190">
    <property type="entry name" value="Phosphatidylinositol (PI) phosphodiesterase"/>
    <property type="match status" value="1"/>
</dbReference>
<organism evidence="9 10">
    <name type="scientific">Nitrosomonas halophila</name>
    <dbReference type="NCBI Taxonomy" id="44576"/>
    <lineage>
        <taxon>Bacteria</taxon>
        <taxon>Pseudomonadati</taxon>
        <taxon>Pseudomonadota</taxon>
        <taxon>Betaproteobacteria</taxon>
        <taxon>Nitrosomonadales</taxon>
        <taxon>Nitrosomonadaceae</taxon>
        <taxon>Nitrosomonas</taxon>
    </lineage>
</organism>
<dbReference type="EC" id="3.1.4.46" evidence="2"/>
<comment type="similarity">
    <text evidence="1">Belongs to the glycerophosphoryl diester phosphodiesterase family.</text>
</comment>
<dbReference type="EMBL" id="FNOY01000018">
    <property type="protein sequence ID" value="SDY10289.1"/>
    <property type="molecule type" value="Genomic_DNA"/>
</dbReference>
<evidence type="ECO:0000313" key="10">
    <source>
        <dbReference type="Proteomes" id="UP000198640"/>
    </source>
</evidence>
<comment type="catalytic activity">
    <reaction evidence="6">
        <text>a sn-glycero-3-phosphodiester + H2O = an alcohol + sn-glycerol 3-phosphate + H(+)</text>
        <dbReference type="Rhea" id="RHEA:12969"/>
        <dbReference type="ChEBI" id="CHEBI:15377"/>
        <dbReference type="ChEBI" id="CHEBI:15378"/>
        <dbReference type="ChEBI" id="CHEBI:30879"/>
        <dbReference type="ChEBI" id="CHEBI:57597"/>
        <dbReference type="ChEBI" id="CHEBI:83408"/>
        <dbReference type="EC" id="3.1.4.46"/>
    </reaction>
</comment>
<evidence type="ECO:0000259" key="8">
    <source>
        <dbReference type="PROSITE" id="PS51704"/>
    </source>
</evidence>
<keyword evidence="10" id="KW-1185">Reference proteome</keyword>
<dbReference type="AlphaFoldDB" id="A0A1H3H6N0"/>
<dbReference type="InterPro" id="IPR030395">
    <property type="entry name" value="GP_PDE_dom"/>
</dbReference>
<dbReference type="GO" id="GO:0006629">
    <property type="term" value="P:lipid metabolic process"/>
    <property type="evidence" value="ECO:0007669"/>
    <property type="project" value="InterPro"/>
</dbReference>
<protein>
    <recommendedName>
        <fullName evidence="2">glycerophosphodiester phosphodiesterase</fullName>
        <ecNumber evidence="2">3.1.4.46</ecNumber>
    </recommendedName>
</protein>
<evidence type="ECO:0000256" key="6">
    <source>
        <dbReference type="ARBA" id="ARBA00047512"/>
    </source>
</evidence>
<gene>
    <name evidence="9" type="ORF">SAMN05421881_101819</name>
</gene>
<dbReference type="SUPFAM" id="SSF51695">
    <property type="entry name" value="PLC-like phosphodiesterases"/>
    <property type="match status" value="1"/>
</dbReference>
<dbReference type="InterPro" id="IPR017946">
    <property type="entry name" value="PLC-like_Pdiesterase_TIM-brl"/>
</dbReference>
<dbReference type="GO" id="GO:0008889">
    <property type="term" value="F:glycerophosphodiester phosphodiesterase activity"/>
    <property type="evidence" value="ECO:0007669"/>
    <property type="project" value="UniProtKB-EC"/>
</dbReference>
<dbReference type="Pfam" id="PF03009">
    <property type="entry name" value="GDPD"/>
    <property type="match status" value="1"/>
</dbReference>
<dbReference type="PROSITE" id="PS51257">
    <property type="entry name" value="PROKAR_LIPOPROTEIN"/>
    <property type="match status" value="1"/>
</dbReference>
<accession>A0A1H3H6N0</accession>
<feature type="signal peptide" evidence="7">
    <location>
        <begin position="1"/>
        <end position="22"/>
    </location>
</feature>
<keyword evidence="3 7" id="KW-0732">Signal</keyword>
<keyword evidence="4" id="KW-0319">Glycerol metabolism</keyword>
<feature type="chain" id="PRO_5011569930" description="glycerophosphodiester phosphodiesterase" evidence="7">
    <location>
        <begin position="23"/>
        <end position="425"/>
    </location>
</feature>
<dbReference type="Proteomes" id="UP000198640">
    <property type="component" value="Unassembled WGS sequence"/>
</dbReference>
<evidence type="ECO:0000256" key="3">
    <source>
        <dbReference type="ARBA" id="ARBA00022729"/>
    </source>
</evidence>
<keyword evidence="5" id="KW-0378">Hydrolase</keyword>
<sequence length="425" mass="46028">MHLLYKAWVAAMVAAMPPPLSAATAACDENCRDAPPPPAPAEHRAASSFNVQLGPRPYYLVESMAEGDLKTALQKCAEGPFHQTGFSIGHRGAPLQFPEHTRQSYAAAARMGAGILECDVTFTKDKALVCRHAQCDLHTTTNILATGLASKCSMPPDYDADKPFANVRCCTSDITVTEFKSLRAKMDAGNPDASTLEEYLGSTPSWRTDLYATDAALMTHAESIELFRALGVKMAPELKAPSVPMPFDGFTQQAYAQKIIDEYKAAGICAEDVYLQSFSLEDIRYWISNAPQFGKQAVFLEAMQDKADLDAATTRLPSLAAEGIKIVAPPLWGLVTLNASSEIVPSAYARIAKANGLGIITWTLERSGPLKTGGGWYYQTVADAIDSDGDMYVLLDVLARQIGIRGIFSDWPATATYYANCMNLE</sequence>
<dbReference type="PANTHER" id="PTHR43620">
    <property type="entry name" value="GLYCEROPHOSPHORYL DIESTER PHOSPHODIESTERASE"/>
    <property type="match status" value="1"/>
</dbReference>
<reference evidence="9 10" key="1">
    <citation type="submission" date="2016-10" db="EMBL/GenBank/DDBJ databases">
        <authorList>
            <person name="de Groot N.N."/>
        </authorList>
    </citation>
    <scope>NUCLEOTIDE SEQUENCE [LARGE SCALE GENOMIC DNA]</scope>
    <source>
        <strain evidence="9 10">Nm1</strain>
    </source>
</reference>
<evidence type="ECO:0000256" key="5">
    <source>
        <dbReference type="ARBA" id="ARBA00022801"/>
    </source>
</evidence>
<dbReference type="PANTHER" id="PTHR43620:SF7">
    <property type="entry name" value="GLYCEROPHOSPHODIESTER PHOSPHODIESTERASE GDPD5-RELATED"/>
    <property type="match status" value="1"/>
</dbReference>
<proteinExistence type="inferred from homology"/>
<name>A0A1H3H6N0_9PROT</name>
<dbReference type="GO" id="GO:0006071">
    <property type="term" value="P:glycerol metabolic process"/>
    <property type="evidence" value="ECO:0007669"/>
    <property type="project" value="UniProtKB-KW"/>
</dbReference>
<feature type="domain" description="GP-PDE" evidence="8">
    <location>
        <begin position="85"/>
        <end position="419"/>
    </location>
</feature>
<dbReference type="STRING" id="44576.SAMN05421881_101819"/>